<dbReference type="PANTHER" id="PTHR33164">
    <property type="entry name" value="TRANSCRIPTIONAL REGULATOR, MARR FAMILY"/>
    <property type="match status" value="1"/>
</dbReference>
<comment type="caution">
    <text evidence="2">The sequence shown here is derived from an EMBL/GenBank/DDBJ whole genome shotgun (WGS) entry which is preliminary data.</text>
</comment>
<protein>
    <submittedName>
        <fullName evidence="2">MarR family winged helix-turn-helix transcriptional regulator</fullName>
    </submittedName>
</protein>
<evidence type="ECO:0000259" key="1">
    <source>
        <dbReference type="PROSITE" id="PS50995"/>
    </source>
</evidence>
<dbReference type="InterPro" id="IPR039422">
    <property type="entry name" value="MarR/SlyA-like"/>
</dbReference>
<accession>A0ABV7T3U3</accession>
<gene>
    <name evidence="2" type="ORF">ACFOMF_05580</name>
</gene>
<feature type="domain" description="HTH marR-type" evidence="1">
    <location>
        <begin position="5"/>
        <end position="139"/>
    </location>
</feature>
<evidence type="ECO:0000313" key="3">
    <source>
        <dbReference type="Proteomes" id="UP001595630"/>
    </source>
</evidence>
<dbReference type="Proteomes" id="UP001595630">
    <property type="component" value="Unassembled WGS sequence"/>
</dbReference>
<dbReference type="InterPro" id="IPR036388">
    <property type="entry name" value="WH-like_DNA-bd_sf"/>
</dbReference>
<proteinExistence type="predicted"/>
<evidence type="ECO:0000313" key="2">
    <source>
        <dbReference type="EMBL" id="MFC3607247.1"/>
    </source>
</evidence>
<keyword evidence="3" id="KW-1185">Reference proteome</keyword>
<reference evidence="3" key="1">
    <citation type="journal article" date="2019" name="Int. J. Syst. Evol. Microbiol.">
        <title>The Global Catalogue of Microorganisms (GCM) 10K type strain sequencing project: providing services to taxonomists for standard genome sequencing and annotation.</title>
        <authorList>
            <consortium name="The Broad Institute Genomics Platform"/>
            <consortium name="The Broad Institute Genome Sequencing Center for Infectious Disease"/>
            <person name="Wu L."/>
            <person name="Ma J."/>
        </authorList>
    </citation>
    <scope>NUCLEOTIDE SEQUENCE [LARGE SCALE GENOMIC DNA]</scope>
    <source>
        <strain evidence="3">KCTC 42447</strain>
    </source>
</reference>
<dbReference type="PROSITE" id="PS50995">
    <property type="entry name" value="HTH_MARR_2"/>
    <property type="match status" value="1"/>
</dbReference>
<dbReference type="Pfam" id="PF12802">
    <property type="entry name" value="MarR_2"/>
    <property type="match status" value="1"/>
</dbReference>
<dbReference type="SUPFAM" id="SSF46785">
    <property type="entry name" value="Winged helix' DNA-binding domain"/>
    <property type="match status" value="1"/>
</dbReference>
<dbReference type="RefSeq" id="WP_386362065.1">
    <property type="nucleotide sequence ID" value="NZ_JBHRXZ010000016.1"/>
</dbReference>
<dbReference type="Gene3D" id="1.10.10.10">
    <property type="entry name" value="Winged helix-like DNA-binding domain superfamily/Winged helix DNA-binding domain"/>
    <property type="match status" value="1"/>
</dbReference>
<name>A0ABV7T3U3_9GAMM</name>
<dbReference type="InterPro" id="IPR036390">
    <property type="entry name" value="WH_DNA-bd_sf"/>
</dbReference>
<dbReference type="EMBL" id="JBHRXZ010000016">
    <property type="protein sequence ID" value="MFC3607247.1"/>
    <property type="molecule type" value="Genomic_DNA"/>
</dbReference>
<organism evidence="2 3">
    <name type="scientific">Stutzerimonas tarimensis</name>
    <dbReference type="NCBI Taxonomy" id="1507735"/>
    <lineage>
        <taxon>Bacteria</taxon>
        <taxon>Pseudomonadati</taxon>
        <taxon>Pseudomonadota</taxon>
        <taxon>Gammaproteobacteria</taxon>
        <taxon>Pseudomonadales</taxon>
        <taxon>Pseudomonadaceae</taxon>
        <taxon>Stutzerimonas</taxon>
    </lineage>
</organism>
<dbReference type="SMART" id="SM00347">
    <property type="entry name" value="HTH_MARR"/>
    <property type="match status" value="1"/>
</dbReference>
<dbReference type="PRINTS" id="PR00598">
    <property type="entry name" value="HTHMARR"/>
</dbReference>
<dbReference type="InterPro" id="IPR000835">
    <property type="entry name" value="HTH_MarR-typ"/>
</dbReference>
<dbReference type="PANTHER" id="PTHR33164:SF43">
    <property type="entry name" value="HTH-TYPE TRANSCRIPTIONAL REPRESSOR YETL"/>
    <property type="match status" value="1"/>
</dbReference>
<sequence>MTDLAEDVFESIHAVMHLYRSRQYRILRDGPHELTHMENKVLGFFHRHPGATLSDLVIYSGRDKAQVARLIKSLKDRAFLEGQAAKSDRRSVMLRLTAAGEAVHRALQEQGRFLSGIAVSGLSEDECRTLVSLLDRIRHNLDEPA</sequence>